<feature type="domain" description="HTH gntR-type" evidence="4">
    <location>
        <begin position="8"/>
        <end position="76"/>
    </location>
</feature>
<evidence type="ECO:0000256" key="1">
    <source>
        <dbReference type="ARBA" id="ARBA00023015"/>
    </source>
</evidence>
<dbReference type="CDD" id="cd07377">
    <property type="entry name" value="WHTH_GntR"/>
    <property type="match status" value="1"/>
</dbReference>
<dbReference type="FunFam" id="1.10.10.10:FF:000079">
    <property type="entry name" value="GntR family transcriptional regulator"/>
    <property type="match status" value="1"/>
</dbReference>
<dbReference type="SUPFAM" id="SSF64288">
    <property type="entry name" value="Chorismate lyase-like"/>
    <property type="match status" value="1"/>
</dbReference>
<dbReference type="PROSITE" id="PS50949">
    <property type="entry name" value="HTH_GNTR"/>
    <property type="match status" value="1"/>
</dbReference>
<evidence type="ECO:0000256" key="2">
    <source>
        <dbReference type="ARBA" id="ARBA00023125"/>
    </source>
</evidence>
<dbReference type="Gene3D" id="3.40.1410.10">
    <property type="entry name" value="Chorismate lyase-like"/>
    <property type="match status" value="1"/>
</dbReference>
<dbReference type="OrthoDB" id="457376at2"/>
<dbReference type="Pfam" id="PF00392">
    <property type="entry name" value="GntR"/>
    <property type="match status" value="1"/>
</dbReference>
<dbReference type="RefSeq" id="WP_029451450.1">
    <property type="nucleotide sequence ID" value="NZ_PTIS01000006.1"/>
</dbReference>
<dbReference type="InterPro" id="IPR028978">
    <property type="entry name" value="Chorismate_lyase_/UTRA_dom_sf"/>
</dbReference>
<dbReference type="InterPro" id="IPR036390">
    <property type="entry name" value="WH_DNA-bd_sf"/>
</dbReference>
<reference evidence="5 6" key="1">
    <citation type="submission" date="2018-02" db="EMBL/GenBank/DDBJ databases">
        <title>Genomic Encyclopedia of Archaeal and Bacterial Type Strains, Phase II (KMG-II): from individual species to whole genera.</title>
        <authorList>
            <person name="Goeker M."/>
        </authorList>
    </citation>
    <scope>NUCLEOTIDE SEQUENCE [LARGE SCALE GENOMIC DNA]</scope>
    <source>
        <strain evidence="5 6">DSM 15099</strain>
    </source>
</reference>
<dbReference type="SMART" id="SM00866">
    <property type="entry name" value="UTRA"/>
    <property type="match status" value="1"/>
</dbReference>
<keyword evidence="2" id="KW-0238">DNA-binding</keyword>
<dbReference type="InterPro" id="IPR050679">
    <property type="entry name" value="Bact_HTH_transcr_reg"/>
</dbReference>
<dbReference type="GO" id="GO:0045892">
    <property type="term" value="P:negative regulation of DNA-templated transcription"/>
    <property type="evidence" value="ECO:0007669"/>
    <property type="project" value="TreeGrafter"/>
</dbReference>
<dbReference type="PANTHER" id="PTHR44846">
    <property type="entry name" value="MANNOSYL-D-GLYCERATE TRANSPORT/METABOLISM SYSTEM REPRESSOR MNGR-RELATED"/>
    <property type="match status" value="1"/>
</dbReference>
<dbReference type="SUPFAM" id="SSF46785">
    <property type="entry name" value="Winged helix' DNA-binding domain"/>
    <property type="match status" value="1"/>
</dbReference>
<dbReference type="Proteomes" id="UP000239863">
    <property type="component" value="Unassembled WGS sequence"/>
</dbReference>
<dbReference type="AlphaFoldDB" id="A0A2S6FYH5"/>
<dbReference type="Pfam" id="PF07702">
    <property type="entry name" value="UTRA"/>
    <property type="match status" value="1"/>
</dbReference>
<dbReference type="GO" id="GO:0003677">
    <property type="term" value="F:DNA binding"/>
    <property type="evidence" value="ECO:0007669"/>
    <property type="project" value="UniProtKB-KW"/>
</dbReference>
<organism evidence="5 6">
    <name type="scientific">Clostridium algidicarnis DSM 15099</name>
    <dbReference type="NCBI Taxonomy" id="1121295"/>
    <lineage>
        <taxon>Bacteria</taxon>
        <taxon>Bacillati</taxon>
        <taxon>Bacillota</taxon>
        <taxon>Clostridia</taxon>
        <taxon>Eubacteriales</taxon>
        <taxon>Clostridiaceae</taxon>
        <taxon>Clostridium</taxon>
    </lineage>
</organism>
<comment type="caution">
    <text evidence="5">The sequence shown here is derived from an EMBL/GenBank/DDBJ whole genome shotgun (WGS) entry which is preliminary data.</text>
</comment>
<dbReference type="InterPro" id="IPR011663">
    <property type="entry name" value="UTRA"/>
</dbReference>
<dbReference type="EMBL" id="PTIS01000006">
    <property type="protein sequence ID" value="PPK48500.1"/>
    <property type="molecule type" value="Genomic_DNA"/>
</dbReference>
<name>A0A2S6FYH5_9CLOT</name>
<sequence length="241" mass="27631">MIDKSSPIPAYYQLKEDVKKKISKGTWSVGQCIDSERELSKNYSVSRMTVRQALGELVQEGLLVRQKGVGTFVSEPKVKQKDMMSFSEIVSRTGMKLETKVLQFEEIDASKELKDIFNKDKIYKINRMRIVNGCSIANEIVYIPCDYLDIKDKGELNGSLYKVLEEEGYKIVNSETSIQALVMEDRYKEIFNTEELVPLLKTCSKNMTAEDKVIFIEEAIYRSDKYLLEVNISSKSEGKLK</sequence>
<keyword evidence="1" id="KW-0805">Transcription regulation</keyword>
<dbReference type="GO" id="GO:0003700">
    <property type="term" value="F:DNA-binding transcription factor activity"/>
    <property type="evidence" value="ECO:0007669"/>
    <property type="project" value="InterPro"/>
</dbReference>
<evidence type="ECO:0000313" key="5">
    <source>
        <dbReference type="EMBL" id="PPK48500.1"/>
    </source>
</evidence>
<proteinExistence type="predicted"/>
<keyword evidence="3" id="KW-0804">Transcription</keyword>
<evidence type="ECO:0000259" key="4">
    <source>
        <dbReference type="PROSITE" id="PS50949"/>
    </source>
</evidence>
<dbReference type="InterPro" id="IPR000524">
    <property type="entry name" value="Tscrpt_reg_HTH_GntR"/>
</dbReference>
<dbReference type="InterPro" id="IPR036388">
    <property type="entry name" value="WH-like_DNA-bd_sf"/>
</dbReference>
<dbReference type="GeneID" id="75089678"/>
<dbReference type="Gene3D" id="1.10.10.10">
    <property type="entry name" value="Winged helix-like DNA-binding domain superfamily/Winged helix DNA-binding domain"/>
    <property type="match status" value="1"/>
</dbReference>
<dbReference type="PRINTS" id="PR00035">
    <property type="entry name" value="HTHGNTR"/>
</dbReference>
<protein>
    <submittedName>
        <fullName evidence="5">GntR family transcriptional regulator</fullName>
    </submittedName>
</protein>
<accession>A0A2S6FYH5</accession>
<gene>
    <name evidence="5" type="ORF">BD821_10620</name>
</gene>
<dbReference type="STRING" id="37659.GCA_000703125_00743"/>
<dbReference type="PANTHER" id="PTHR44846:SF1">
    <property type="entry name" value="MANNOSYL-D-GLYCERATE TRANSPORT_METABOLISM SYSTEM REPRESSOR MNGR-RELATED"/>
    <property type="match status" value="1"/>
</dbReference>
<evidence type="ECO:0000256" key="3">
    <source>
        <dbReference type="ARBA" id="ARBA00023163"/>
    </source>
</evidence>
<evidence type="ECO:0000313" key="6">
    <source>
        <dbReference type="Proteomes" id="UP000239863"/>
    </source>
</evidence>
<dbReference type="SMART" id="SM00345">
    <property type="entry name" value="HTH_GNTR"/>
    <property type="match status" value="1"/>
</dbReference>